<keyword evidence="1" id="KW-0812">Transmembrane</keyword>
<feature type="transmembrane region" description="Helical" evidence="1">
    <location>
        <begin position="139"/>
        <end position="156"/>
    </location>
</feature>
<evidence type="ECO:0000313" key="3">
    <source>
        <dbReference type="Proteomes" id="UP000812961"/>
    </source>
</evidence>
<keyword evidence="1" id="KW-1133">Transmembrane helix</keyword>
<evidence type="ECO:0000313" key="2">
    <source>
        <dbReference type="EMBL" id="MBW8685791.1"/>
    </source>
</evidence>
<name>A0ABS7GEF1_9BACT</name>
<reference evidence="2 3" key="1">
    <citation type="submission" date="2021-08" db="EMBL/GenBank/DDBJ databases">
        <title>The genome sequence of Chitinophaga sp. B61.</title>
        <authorList>
            <person name="Zhang X."/>
        </authorList>
    </citation>
    <scope>NUCLEOTIDE SEQUENCE [LARGE SCALE GENOMIC DNA]</scope>
    <source>
        <strain evidence="2 3">B61</strain>
    </source>
</reference>
<proteinExistence type="predicted"/>
<feature type="transmembrane region" description="Helical" evidence="1">
    <location>
        <begin position="113"/>
        <end position="133"/>
    </location>
</feature>
<protein>
    <submittedName>
        <fullName evidence="2">Uncharacterized protein</fullName>
    </submittedName>
</protein>
<sequence length="214" mass="24292">MTEQQNLETTLSDIKRIMERSSRFRSLSGLSAVFAGISALAGAGVALFMFRAYYDRWVARGHYDDADFAQFRLQLIILGFAVMFLAAAGGHYFTWRRAKKNNLPVFDATSKKVIINALIPMLAGGAFILGLIYNNLDVLVAPSCLVFYGMALLNASKYTLPDIRYLGISEIALGILNVFFLRRGLYFWALGFGFMHIFYGLLMWWKYERRTSEE</sequence>
<evidence type="ECO:0000256" key="1">
    <source>
        <dbReference type="SAM" id="Phobius"/>
    </source>
</evidence>
<keyword evidence="3" id="KW-1185">Reference proteome</keyword>
<organism evidence="2 3">
    <name type="scientific">Chitinophaga rhizophila</name>
    <dbReference type="NCBI Taxonomy" id="2866212"/>
    <lineage>
        <taxon>Bacteria</taxon>
        <taxon>Pseudomonadati</taxon>
        <taxon>Bacteroidota</taxon>
        <taxon>Chitinophagia</taxon>
        <taxon>Chitinophagales</taxon>
        <taxon>Chitinophagaceae</taxon>
        <taxon>Chitinophaga</taxon>
    </lineage>
</organism>
<feature type="transmembrane region" description="Helical" evidence="1">
    <location>
        <begin position="73"/>
        <end position="93"/>
    </location>
</feature>
<comment type="caution">
    <text evidence="2">The sequence shown here is derived from an EMBL/GenBank/DDBJ whole genome shotgun (WGS) entry which is preliminary data.</text>
</comment>
<feature type="transmembrane region" description="Helical" evidence="1">
    <location>
        <begin position="27"/>
        <end position="53"/>
    </location>
</feature>
<dbReference type="RefSeq" id="WP_220251124.1">
    <property type="nucleotide sequence ID" value="NZ_JAICCF010000003.1"/>
</dbReference>
<accession>A0ABS7GEF1</accession>
<dbReference type="EMBL" id="JAICCF010000003">
    <property type="protein sequence ID" value="MBW8685791.1"/>
    <property type="molecule type" value="Genomic_DNA"/>
</dbReference>
<feature type="transmembrane region" description="Helical" evidence="1">
    <location>
        <begin position="163"/>
        <end position="180"/>
    </location>
</feature>
<keyword evidence="1" id="KW-0472">Membrane</keyword>
<feature type="transmembrane region" description="Helical" evidence="1">
    <location>
        <begin position="186"/>
        <end position="205"/>
    </location>
</feature>
<gene>
    <name evidence="2" type="ORF">K1Y79_15735</name>
</gene>
<dbReference type="Proteomes" id="UP000812961">
    <property type="component" value="Unassembled WGS sequence"/>
</dbReference>